<gene>
    <name evidence="3" type="ORF">HK099_008712</name>
</gene>
<feature type="non-terminal residue" evidence="3">
    <location>
        <position position="1"/>
    </location>
</feature>
<dbReference type="InterPro" id="IPR050300">
    <property type="entry name" value="GDXG_lipolytic_enzyme"/>
</dbReference>
<dbReference type="Gene3D" id="3.40.50.1820">
    <property type="entry name" value="alpha/beta hydrolase"/>
    <property type="match status" value="1"/>
</dbReference>
<dbReference type="PANTHER" id="PTHR48081:SF33">
    <property type="entry name" value="KYNURENINE FORMAMIDASE"/>
    <property type="match status" value="1"/>
</dbReference>
<dbReference type="InterPro" id="IPR049492">
    <property type="entry name" value="BD-FAE-like_dom"/>
</dbReference>
<accession>A0AAD5TVI3</accession>
<keyword evidence="1" id="KW-0378">Hydrolase</keyword>
<sequence length="253" mass="28390">FWKARHLAKHSDIVYATEQELASAGPGNERLLSLDVYSHEAYPQNCPVIIYVHGNQWVAGDKKNIPPFLQYLVLKKWVVVSINHRLAPQFHFPQHVIDVKRSIRWVRKHISKFGGDPSYICISGSNSGGHLAALTALTANDPYYQPGFTDVDTTVKACIAISSCLDLTNYKSVWSRGFETWFAQTVLGKHTIKGEEEFLSMTSPLSLLKQKLQIRRKSSFNPNLTLVANATNDTSKPHEVTGEDDLVPFLIAQ</sequence>
<evidence type="ECO:0000256" key="1">
    <source>
        <dbReference type="ARBA" id="ARBA00022801"/>
    </source>
</evidence>
<dbReference type="Proteomes" id="UP001211065">
    <property type="component" value="Unassembled WGS sequence"/>
</dbReference>
<reference evidence="3" key="1">
    <citation type="submission" date="2020-05" db="EMBL/GenBank/DDBJ databases">
        <title>Phylogenomic resolution of chytrid fungi.</title>
        <authorList>
            <person name="Stajich J.E."/>
            <person name="Amses K."/>
            <person name="Simmons R."/>
            <person name="Seto K."/>
            <person name="Myers J."/>
            <person name="Bonds A."/>
            <person name="Quandt C.A."/>
            <person name="Barry K."/>
            <person name="Liu P."/>
            <person name="Grigoriev I."/>
            <person name="Longcore J.E."/>
            <person name="James T.Y."/>
        </authorList>
    </citation>
    <scope>NUCLEOTIDE SEQUENCE</scope>
    <source>
        <strain evidence="3">JEL0476</strain>
    </source>
</reference>
<dbReference type="InterPro" id="IPR029058">
    <property type="entry name" value="AB_hydrolase_fold"/>
</dbReference>
<dbReference type="GO" id="GO:0016787">
    <property type="term" value="F:hydrolase activity"/>
    <property type="evidence" value="ECO:0007669"/>
    <property type="project" value="UniProtKB-KW"/>
</dbReference>
<evidence type="ECO:0000259" key="2">
    <source>
        <dbReference type="Pfam" id="PF20434"/>
    </source>
</evidence>
<organism evidence="3 4">
    <name type="scientific">Clydaea vesicula</name>
    <dbReference type="NCBI Taxonomy" id="447962"/>
    <lineage>
        <taxon>Eukaryota</taxon>
        <taxon>Fungi</taxon>
        <taxon>Fungi incertae sedis</taxon>
        <taxon>Chytridiomycota</taxon>
        <taxon>Chytridiomycota incertae sedis</taxon>
        <taxon>Chytridiomycetes</taxon>
        <taxon>Lobulomycetales</taxon>
        <taxon>Lobulomycetaceae</taxon>
        <taxon>Clydaea</taxon>
    </lineage>
</organism>
<name>A0AAD5TVI3_9FUNG</name>
<dbReference type="Pfam" id="PF20434">
    <property type="entry name" value="BD-FAE"/>
    <property type="match status" value="1"/>
</dbReference>
<evidence type="ECO:0000313" key="3">
    <source>
        <dbReference type="EMBL" id="KAJ3208522.1"/>
    </source>
</evidence>
<dbReference type="AlphaFoldDB" id="A0AAD5TVI3"/>
<protein>
    <recommendedName>
        <fullName evidence="2">BD-FAE-like domain-containing protein</fullName>
    </recommendedName>
</protein>
<dbReference type="EMBL" id="JADGJW010000990">
    <property type="protein sequence ID" value="KAJ3208522.1"/>
    <property type="molecule type" value="Genomic_DNA"/>
</dbReference>
<dbReference type="PANTHER" id="PTHR48081">
    <property type="entry name" value="AB HYDROLASE SUPERFAMILY PROTEIN C4A8.06C"/>
    <property type="match status" value="1"/>
</dbReference>
<feature type="domain" description="BD-FAE-like" evidence="2">
    <location>
        <begin position="34"/>
        <end position="210"/>
    </location>
</feature>
<proteinExistence type="predicted"/>
<evidence type="ECO:0000313" key="4">
    <source>
        <dbReference type="Proteomes" id="UP001211065"/>
    </source>
</evidence>
<dbReference type="SUPFAM" id="SSF53474">
    <property type="entry name" value="alpha/beta-Hydrolases"/>
    <property type="match status" value="1"/>
</dbReference>
<comment type="caution">
    <text evidence="3">The sequence shown here is derived from an EMBL/GenBank/DDBJ whole genome shotgun (WGS) entry which is preliminary data.</text>
</comment>
<keyword evidence="4" id="KW-1185">Reference proteome</keyword>